<organism evidence="2 3">
    <name type="scientific">Agrilutibacter terrestris</name>
    <dbReference type="NCBI Taxonomy" id="2865112"/>
    <lineage>
        <taxon>Bacteria</taxon>
        <taxon>Pseudomonadati</taxon>
        <taxon>Pseudomonadota</taxon>
        <taxon>Gammaproteobacteria</taxon>
        <taxon>Lysobacterales</taxon>
        <taxon>Lysobacteraceae</taxon>
        <taxon>Agrilutibacter</taxon>
    </lineage>
</organism>
<dbReference type="RefSeq" id="WP_187713264.1">
    <property type="nucleotide sequence ID" value="NZ_CP060820.1"/>
</dbReference>
<proteinExistence type="predicted"/>
<sequence>MKFVGRLLAALVGFALGAAVAIFGVGLYVKATYVCPPGVSEPCDVGGFVGLGLVMVWAPVLGLVCAALGYWLARRRQRRRAG</sequence>
<accession>A0A7H0G0L3</accession>
<dbReference type="AlphaFoldDB" id="A0A7H0G0L3"/>
<name>A0A7H0G0L3_9GAMM</name>
<keyword evidence="1" id="KW-0812">Transmembrane</keyword>
<evidence type="ECO:0000313" key="3">
    <source>
        <dbReference type="Proteomes" id="UP000516018"/>
    </source>
</evidence>
<evidence type="ECO:0000256" key="1">
    <source>
        <dbReference type="SAM" id="Phobius"/>
    </source>
</evidence>
<evidence type="ECO:0000313" key="2">
    <source>
        <dbReference type="EMBL" id="QNP41829.1"/>
    </source>
</evidence>
<feature type="transmembrane region" description="Helical" evidence="1">
    <location>
        <begin position="49"/>
        <end position="73"/>
    </location>
</feature>
<feature type="transmembrane region" description="Helical" evidence="1">
    <location>
        <begin position="7"/>
        <end position="29"/>
    </location>
</feature>
<keyword evidence="3" id="KW-1185">Reference proteome</keyword>
<dbReference type="KEGG" id="lsx:H8B22_06400"/>
<gene>
    <name evidence="2" type="ORF">H8B22_06400</name>
</gene>
<protein>
    <submittedName>
        <fullName evidence="2">Uncharacterized protein</fullName>
    </submittedName>
</protein>
<keyword evidence="1" id="KW-1133">Transmembrane helix</keyword>
<reference evidence="2 3" key="1">
    <citation type="submission" date="2020-08" db="EMBL/GenBank/DDBJ databases">
        <title>Lysobacter sp. II4 sp. nov., isolated from soil.</title>
        <authorList>
            <person name="Woo C.Y."/>
            <person name="Kim J."/>
        </authorList>
    </citation>
    <scope>NUCLEOTIDE SEQUENCE [LARGE SCALE GENOMIC DNA]</scope>
    <source>
        <strain evidence="2 3">II4</strain>
    </source>
</reference>
<dbReference type="Proteomes" id="UP000516018">
    <property type="component" value="Chromosome"/>
</dbReference>
<keyword evidence="1" id="KW-0472">Membrane</keyword>
<dbReference type="EMBL" id="CP060820">
    <property type="protein sequence ID" value="QNP41829.1"/>
    <property type="molecule type" value="Genomic_DNA"/>
</dbReference>